<reference evidence="1" key="1">
    <citation type="submission" date="2022-08" db="UniProtKB">
        <authorList>
            <consortium name="EnsemblMetazoa"/>
        </authorList>
    </citation>
    <scope>IDENTIFICATION</scope>
</reference>
<dbReference type="EnsemblMetazoa" id="ACOM031942-RA">
    <property type="protein sequence ID" value="ACOM031942-PA.1"/>
    <property type="gene ID" value="ACOM031942"/>
</dbReference>
<proteinExistence type="predicted"/>
<organism evidence="1">
    <name type="scientific">Anopheles coluzzii</name>
    <name type="common">African malaria mosquito</name>
    <dbReference type="NCBI Taxonomy" id="1518534"/>
    <lineage>
        <taxon>Eukaryota</taxon>
        <taxon>Metazoa</taxon>
        <taxon>Ecdysozoa</taxon>
        <taxon>Arthropoda</taxon>
        <taxon>Hexapoda</taxon>
        <taxon>Insecta</taxon>
        <taxon>Pterygota</taxon>
        <taxon>Neoptera</taxon>
        <taxon>Endopterygota</taxon>
        <taxon>Diptera</taxon>
        <taxon>Nematocera</taxon>
        <taxon>Culicoidea</taxon>
        <taxon>Culicidae</taxon>
        <taxon>Anophelinae</taxon>
        <taxon>Anopheles</taxon>
    </lineage>
</organism>
<sequence length="258" mass="28583">MLLLQRPVHVHELAQLDLLQLRPELEHARLPSLQQLLYDGSLLGLQRLVVAALQAAAQLHIPAEQIRHQAMHDPPVLGRFRQLYSLFVLQHVVEQIARNPSTPIFSFTSSIVCSAIARARSLPSSITCSINASATSSLYWPVFFPTASRHISSTGLPLTSEWIVIRFDTPGRSFASNVTSDRKSVTDFFTFSSTTSAGSISMMQLFGSGSDLDIFFDGSRNDFSRLPSFTSVSQNGNVRPYLLLNARANDWASCSCWI</sequence>
<accession>A0A8W7PHJ1</accession>
<protein>
    <submittedName>
        <fullName evidence="1">Uncharacterized protein</fullName>
    </submittedName>
</protein>
<name>A0A8W7PHJ1_ANOCL</name>
<evidence type="ECO:0000313" key="1">
    <source>
        <dbReference type="EnsemblMetazoa" id="ACOM031942-PA.1"/>
    </source>
</evidence>
<dbReference type="Proteomes" id="UP000075882">
    <property type="component" value="Unassembled WGS sequence"/>
</dbReference>
<dbReference type="AlphaFoldDB" id="A0A8W7PHJ1"/>